<accession>A0A9Q0GMI2</accession>
<evidence type="ECO:0000256" key="2">
    <source>
        <dbReference type="SAM" id="MobiDB-lite"/>
    </source>
</evidence>
<dbReference type="Pfam" id="PF13912">
    <property type="entry name" value="zf-C2H2_6"/>
    <property type="match status" value="3"/>
</dbReference>
<name>A0A9Q0GMI2_9ROSI</name>
<feature type="region of interest" description="Disordered" evidence="2">
    <location>
        <begin position="35"/>
        <end position="88"/>
    </location>
</feature>
<proteinExistence type="predicted"/>
<dbReference type="AlphaFoldDB" id="A0A9Q0GMI2"/>
<dbReference type="InterPro" id="IPR013087">
    <property type="entry name" value="Znf_C2H2_type"/>
</dbReference>
<feature type="region of interest" description="Disordered" evidence="2">
    <location>
        <begin position="161"/>
        <end position="183"/>
    </location>
</feature>
<feature type="compositionally biased region" description="Low complexity" evidence="2">
    <location>
        <begin position="164"/>
        <end position="174"/>
    </location>
</feature>
<dbReference type="OrthoDB" id="9451254at2759"/>
<organism evidence="4 5">
    <name type="scientific">Turnera subulata</name>
    <dbReference type="NCBI Taxonomy" id="218843"/>
    <lineage>
        <taxon>Eukaryota</taxon>
        <taxon>Viridiplantae</taxon>
        <taxon>Streptophyta</taxon>
        <taxon>Embryophyta</taxon>
        <taxon>Tracheophyta</taxon>
        <taxon>Spermatophyta</taxon>
        <taxon>Magnoliopsida</taxon>
        <taxon>eudicotyledons</taxon>
        <taxon>Gunneridae</taxon>
        <taxon>Pentapetalae</taxon>
        <taxon>rosids</taxon>
        <taxon>fabids</taxon>
        <taxon>Malpighiales</taxon>
        <taxon>Passifloraceae</taxon>
        <taxon>Turnera</taxon>
    </lineage>
</organism>
<comment type="caution">
    <text evidence="4">The sequence shown here is derived from an EMBL/GenBank/DDBJ whole genome shotgun (WGS) entry which is preliminary data.</text>
</comment>
<dbReference type="Proteomes" id="UP001141552">
    <property type="component" value="Unassembled WGS sequence"/>
</dbReference>
<dbReference type="PANTHER" id="PTHR46869">
    <property type="entry name" value="C2H2-LIKE ZINC FINGER PROTEIN"/>
    <property type="match status" value="1"/>
</dbReference>
<keyword evidence="1" id="KW-0863">Zinc-finger</keyword>
<dbReference type="InterPro" id="IPR036236">
    <property type="entry name" value="Znf_C2H2_sf"/>
</dbReference>
<keyword evidence="5" id="KW-1185">Reference proteome</keyword>
<feature type="compositionally biased region" description="Low complexity" evidence="2">
    <location>
        <begin position="405"/>
        <end position="417"/>
    </location>
</feature>
<reference evidence="4" key="1">
    <citation type="submission" date="2022-02" db="EMBL/GenBank/DDBJ databases">
        <authorList>
            <person name="Henning P.M."/>
            <person name="McCubbin A.G."/>
            <person name="Shore J.S."/>
        </authorList>
    </citation>
    <scope>NUCLEOTIDE SEQUENCE</scope>
    <source>
        <strain evidence="4">F60SS</strain>
        <tissue evidence="4">Leaves</tissue>
    </source>
</reference>
<dbReference type="PANTHER" id="PTHR46869:SF1">
    <property type="entry name" value="C2H2-LIKE ZINC FINGER PROTEIN"/>
    <property type="match status" value="1"/>
</dbReference>
<dbReference type="PROSITE" id="PS50157">
    <property type="entry name" value="ZINC_FINGER_C2H2_2"/>
    <property type="match status" value="3"/>
</dbReference>
<evidence type="ECO:0000256" key="1">
    <source>
        <dbReference type="PROSITE-ProRule" id="PRU00042"/>
    </source>
</evidence>
<evidence type="ECO:0000313" key="5">
    <source>
        <dbReference type="Proteomes" id="UP001141552"/>
    </source>
</evidence>
<dbReference type="PROSITE" id="PS00028">
    <property type="entry name" value="ZINC_FINGER_C2H2_1"/>
    <property type="match status" value="3"/>
</dbReference>
<feature type="domain" description="C2H2-type" evidence="3">
    <location>
        <begin position="492"/>
        <end position="514"/>
    </location>
</feature>
<sequence>MEANQKKNFVCKFCNKRYPCGKSLGGHIRIHLNGSSTDADHGEAKQQQQLKMSKSFAGGDHGSNSVVVDAKRIPGGPEAGGGGQSGYVLRENPKKTSRFTIDSFNNNPSLPEKVCKECGKGFQSLKALCGHMACHSKNNNNNNNLLEDHSGTSEKLIKEQLLMDSTSDTDTSSPSKRRRSKRMRYKTTVGVYSSSSLSPPNGSLLSSASDIENEQEEVALCLMMLSKDSGFKGCFSSAADNSSDNNSVVLETKSSSSPTRLRISLNNCVDLEFNGDELVGVKKKAKQQGKMIISADDNDHSENSDSGYFSTAPQILESNSCANYGFNSNDAFIKDKAEFGSSYGEDLNNESAKRISRFRRIRTVAAGKNLVEEEDGYDHEDNRALTKSDFKKLGKKKTEFAGANSNTTTTAADSRSNVFTHKGHTSSHKKDNWGSDSIYESGENSMDTDYVPTPLPSSSNKIVRFTSGKAPTAQNSSGNGQKKAVSRKGKVHECPFCSKVFRSGQALGGHKRSHFVGGGEDRTLVIKQEVPQIPMRRLIDLNLPVAVEEEADGFLAW</sequence>
<dbReference type="EMBL" id="JAKUCV010000178">
    <property type="protein sequence ID" value="KAJ4850956.1"/>
    <property type="molecule type" value="Genomic_DNA"/>
</dbReference>
<dbReference type="SMART" id="SM00355">
    <property type="entry name" value="ZnF_C2H2"/>
    <property type="match status" value="3"/>
</dbReference>
<reference evidence="4" key="2">
    <citation type="journal article" date="2023" name="Plants (Basel)">
        <title>Annotation of the Turnera subulata (Passifloraceae) Draft Genome Reveals the S-Locus Evolved after the Divergence of Turneroideae from Passifloroideae in a Stepwise Manner.</title>
        <authorList>
            <person name="Henning P.M."/>
            <person name="Roalson E.H."/>
            <person name="Mir W."/>
            <person name="McCubbin A.G."/>
            <person name="Shore J.S."/>
        </authorList>
    </citation>
    <scope>NUCLEOTIDE SEQUENCE</scope>
    <source>
        <strain evidence="4">F60SS</strain>
    </source>
</reference>
<evidence type="ECO:0000259" key="3">
    <source>
        <dbReference type="PROSITE" id="PS50157"/>
    </source>
</evidence>
<dbReference type="GO" id="GO:0008270">
    <property type="term" value="F:zinc ion binding"/>
    <property type="evidence" value="ECO:0007669"/>
    <property type="project" value="UniProtKB-KW"/>
</dbReference>
<evidence type="ECO:0000313" key="4">
    <source>
        <dbReference type="EMBL" id="KAJ4850956.1"/>
    </source>
</evidence>
<keyword evidence="1" id="KW-0862">Zinc</keyword>
<feature type="domain" description="C2H2-type" evidence="3">
    <location>
        <begin position="113"/>
        <end position="140"/>
    </location>
</feature>
<protein>
    <recommendedName>
        <fullName evidence="3">C2H2-type domain-containing protein</fullName>
    </recommendedName>
</protein>
<gene>
    <name evidence="4" type="ORF">Tsubulata_011539</name>
</gene>
<feature type="domain" description="C2H2-type" evidence="3">
    <location>
        <begin position="9"/>
        <end position="36"/>
    </location>
</feature>
<feature type="region of interest" description="Disordered" evidence="2">
    <location>
        <begin position="405"/>
        <end position="455"/>
    </location>
</feature>
<keyword evidence="1" id="KW-0479">Metal-binding</keyword>
<dbReference type="SUPFAM" id="SSF57667">
    <property type="entry name" value="beta-beta-alpha zinc fingers"/>
    <property type="match status" value="2"/>
</dbReference>